<reference evidence="4" key="1">
    <citation type="submission" date="2023-10" db="EMBL/GenBank/DDBJ databases">
        <title>Genome assembly of Pristionchus species.</title>
        <authorList>
            <person name="Yoshida K."/>
            <person name="Sommer R.J."/>
        </authorList>
    </citation>
    <scope>NUCLEOTIDE SEQUENCE</scope>
    <source>
        <strain evidence="4">RS5133</strain>
    </source>
</reference>
<proteinExistence type="predicted"/>
<accession>A0AAV5X1G3</accession>
<dbReference type="PANTHER" id="PTHR24020:SF84">
    <property type="entry name" value="VWFA DOMAIN-CONTAINING PROTEIN"/>
    <property type="match status" value="1"/>
</dbReference>
<dbReference type="Proteomes" id="UP001432322">
    <property type="component" value="Unassembled WGS sequence"/>
</dbReference>
<comment type="caution">
    <text evidence="4">The sequence shown here is derived from an EMBL/GenBank/DDBJ whole genome shotgun (WGS) entry which is preliminary data.</text>
</comment>
<dbReference type="InterPro" id="IPR050525">
    <property type="entry name" value="ECM_Assembly_Org"/>
</dbReference>
<feature type="non-terminal residue" evidence="4">
    <location>
        <position position="251"/>
    </location>
</feature>
<dbReference type="PANTHER" id="PTHR24020">
    <property type="entry name" value="COLLAGEN ALPHA"/>
    <property type="match status" value="1"/>
</dbReference>
<dbReference type="SUPFAM" id="SSF53300">
    <property type="entry name" value="vWA-like"/>
    <property type="match status" value="1"/>
</dbReference>
<feature type="region of interest" description="Disordered" evidence="1">
    <location>
        <begin position="1"/>
        <end position="71"/>
    </location>
</feature>
<protein>
    <recommendedName>
        <fullName evidence="2">VWFA domain-containing protein</fullName>
    </recommendedName>
</protein>
<evidence type="ECO:0000313" key="4">
    <source>
        <dbReference type="EMBL" id="GMT37488.1"/>
    </source>
</evidence>
<dbReference type="PROSITE" id="PS50234">
    <property type="entry name" value="VWFA"/>
    <property type="match status" value="1"/>
</dbReference>
<feature type="compositionally biased region" description="Low complexity" evidence="1">
    <location>
        <begin position="1"/>
        <end position="12"/>
    </location>
</feature>
<dbReference type="SMART" id="SM00327">
    <property type="entry name" value="VWA"/>
    <property type="match status" value="1"/>
</dbReference>
<evidence type="ECO:0000256" key="1">
    <source>
        <dbReference type="SAM" id="MobiDB-lite"/>
    </source>
</evidence>
<feature type="domain" description="VWFA" evidence="2">
    <location>
        <begin position="79"/>
        <end position="245"/>
    </location>
</feature>
<dbReference type="EMBL" id="BTSY01000155">
    <property type="protein sequence ID" value="GMT37488.1"/>
    <property type="molecule type" value="Genomic_DNA"/>
</dbReference>
<keyword evidence="5" id="KW-1185">Reference proteome</keyword>
<organism evidence="4 5">
    <name type="scientific">Pristionchus fissidentatus</name>
    <dbReference type="NCBI Taxonomy" id="1538716"/>
    <lineage>
        <taxon>Eukaryota</taxon>
        <taxon>Metazoa</taxon>
        <taxon>Ecdysozoa</taxon>
        <taxon>Nematoda</taxon>
        <taxon>Chromadorea</taxon>
        <taxon>Rhabditida</taxon>
        <taxon>Rhabditina</taxon>
        <taxon>Diplogasteromorpha</taxon>
        <taxon>Diplogasteroidea</taxon>
        <taxon>Neodiplogasteridae</taxon>
        <taxon>Pristionchus</taxon>
    </lineage>
</organism>
<dbReference type="AlphaFoldDB" id="A0AAV5X1G3"/>
<gene>
    <name evidence="3" type="ORF">PFISCL1PPCAC_26881</name>
    <name evidence="4" type="ORF">PFISCL1PPCAC_28785</name>
</gene>
<evidence type="ECO:0000313" key="5">
    <source>
        <dbReference type="Proteomes" id="UP001432322"/>
    </source>
</evidence>
<evidence type="ECO:0000259" key="2">
    <source>
        <dbReference type="PROSITE" id="PS50234"/>
    </source>
</evidence>
<evidence type="ECO:0000313" key="3">
    <source>
        <dbReference type="EMBL" id="GMT35584.1"/>
    </source>
</evidence>
<name>A0AAV5X1G3_9BILA</name>
<dbReference type="Pfam" id="PF00092">
    <property type="entry name" value="VWA"/>
    <property type="match status" value="1"/>
</dbReference>
<feature type="non-terminal residue" evidence="4">
    <location>
        <position position="1"/>
    </location>
</feature>
<feature type="compositionally biased region" description="Pro residues" evidence="1">
    <location>
        <begin position="52"/>
        <end position="69"/>
    </location>
</feature>
<dbReference type="Gene3D" id="3.40.50.410">
    <property type="entry name" value="von Willebrand factor, type A domain"/>
    <property type="match status" value="1"/>
</dbReference>
<dbReference type="InterPro" id="IPR002035">
    <property type="entry name" value="VWF_A"/>
</dbReference>
<dbReference type="EMBL" id="BTSY01000007">
    <property type="protein sequence ID" value="GMT35584.1"/>
    <property type="molecule type" value="Genomic_DNA"/>
</dbReference>
<sequence>PLLADAPQSTTEPPHPPPPQEVAPSSGYDIPSTPPQSDVFFGPDALTLSDVPPSPVDSPPPPPLNPSPPLQSSIDSLSDLLFLVDASGSMNSAWRRHLKCVSTIARIAVGKAKIGVIVYSSKNKHRLRIPFTQYSDATMLDSMINALPFHGGVTNTGEALFEAVRVLEKERPQRVNVITITDGYSWDSLDEGSARIRSFSGSTTFALSLDEPFVRKELEILAGSSDCVFTQSDGCERLTQTISRGRESEST</sequence>
<dbReference type="InterPro" id="IPR036465">
    <property type="entry name" value="vWFA_dom_sf"/>
</dbReference>